<dbReference type="GO" id="GO:0003677">
    <property type="term" value="F:DNA binding"/>
    <property type="evidence" value="ECO:0007669"/>
    <property type="project" value="UniProtKB-KW"/>
</dbReference>
<dbReference type="Gene3D" id="1.10.260.40">
    <property type="entry name" value="lambda repressor-like DNA-binding domains"/>
    <property type="match status" value="1"/>
</dbReference>
<gene>
    <name evidence="2" type="ORF">ACFQ1S_17660</name>
</gene>
<name>A0ABW3MDC8_9PSEU</name>
<evidence type="ECO:0000313" key="2">
    <source>
        <dbReference type="EMBL" id="MFD1047244.1"/>
    </source>
</evidence>
<reference evidence="3" key="1">
    <citation type="journal article" date="2019" name="Int. J. Syst. Evol. Microbiol.">
        <title>The Global Catalogue of Microorganisms (GCM) 10K type strain sequencing project: providing services to taxonomists for standard genome sequencing and annotation.</title>
        <authorList>
            <consortium name="The Broad Institute Genomics Platform"/>
            <consortium name="The Broad Institute Genome Sequencing Center for Infectious Disease"/>
            <person name="Wu L."/>
            <person name="Ma J."/>
        </authorList>
    </citation>
    <scope>NUCLEOTIDE SEQUENCE [LARGE SCALE GENOMIC DNA]</scope>
    <source>
        <strain evidence="3">JCM 31486</strain>
    </source>
</reference>
<keyword evidence="2" id="KW-0238">DNA-binding</keyword>
<dbReference type="Proteomes" id="UP001597045">
    <property type="component" value="Unassembled WGS sequence"/>
</dbReference>
<dbReference type="Pfam" id="PF00356">
    <property type="entry name" value="LacI"/>
    <property type="match status" value="1"/>
</dbReference>
<feature type="non-terminal residue" evidence="2">
    <location>
        <position position="47"/>
    </location>
</feature>
<dbReference type="SUPFAM" id="SSF47413">
    <property type="entry name" value="lambda repressor-like DNA-binding domains"/>
    <property type="match status" value="1"/>
</dbReference>
<protein>
    <submittedName>
        <fullName evidence="2">LacI family DNA-binding transcriptional regulator</fullName>
    </submittedName>
</protein>
<evidence type="ECO:0000313" key="3">
    <source>
        <dbReference type="Proteomes" id="UP001597045"/>
    </source>
</evidence>
<dbReference type="PROSITE" id="PS00356">
    <property type="entry name" value="HTH_LACI_1"/>
    <property type="match status" value="1"/>
</dbReference>
<accession>A0ABW3MDC8</accession>
<comment type="caution">
    <text evidence="2">The sequence shown here is derived from an EMBL/GenBank/DDBJ whole genome shotgun (WGS) entry which is preliminary data.</text>
</comment>
<sequence>MRRRVTIREIARRAGVSESAVSFALNNRPGVSEYTRRLILQVAAEME</sequence>
<keyword evidence="3" id="KW-1185">Reference proteome</keyword>
<dbReference type="EMBL" id="JBHTIS010000987">
    <property type="protein sequence ID" value="MFD1047244.1"/>
    <property type="molecule type" value="Genomic_DNA"/>
</dbReference>
<dbReference type="InterPro" id="IPR000843">
    <property type="entry name" value="HTH_LacI"/>
</dbReference>
<dbReference type="PROSITE" id="PS50932">
    <property type="entry name" value="HTH_LACI_2"/>
    <property type="match status" value="1"/>
</dbReference>
<proteinExistence type="predicted"/>
<dbReference type="SMART" id="SM00354">
    <property type="entry name" value="HTH_LACI"/>
    <property type="match status" value="1"/>
</dbReference>
<feature type="domain" description="HTH lacI-type" evidence="1">
    <location>
        <begin position="5"/>
        <end position="47"/>
    </location>
</feature>
<evidence type="ECO:0000259" key="1">
    <source>
        <dbReference type="PROSITE" id="PS50932"/>
    </source>
</evidence>
<dbReference type="InterPro" id="IPR010982">
    <property type="entry name" value="Lambda_DNA-bd_dom_sf"/>
</dbReference>
<dbReference type="CDD" id="cd01392">
    <property type="entry name" value="HTH_LacI"/>
    <property type="match status" value="1"/>
</dbReference>
<organism evidence="2 3">
    <name type="scientific">Kibdelosporangium lantanae</name>
    <dbReference type="NCBI Taxonomy" id="1497396"/>
    <lineage>
        <taxon>Bacteria</taxon>
        <taxon>Bacillati</taxon>
        <taxon>Actinomycetota</taxon>
        <taxon>Actinomycetes</taxon>
        <taxon>Pseudonocardiales</taxon>
        <taxon>Pseudonocardiaceae</taxon>
        <taxon>Kibdelosporangium</taxon>
    </lineage>
</organism>